<dbReference type="PROSITE" id="PS50112">
    <property type="entry name" value="PAS"/>
    <property type="match status" value="1"/>
</dbReference>
<proteinExistence type="predicted"/>
<dbReference type="InterPro" id="IPR000014">
    <property type="entry name" value="PAS"/>
</dbReference>
<evidence type="ECO:0000259" key="3">
    <source>
        <dbReference type="PROSITE" id="PS50112"/>
    </source>
</evidence>
<dbReference type="RefSeq" id="WP_184653462.1">
    <property type="nucleotide sequence ID" value="NZ_JACHFR010000004.1"/>
</dbReference>
<evidence type="ECO:0000259" key="4">
    <source>
        <dbReference type="PROSITE" id="PS50887"/>
    </source>
</evidence>
<dbReference type="SMART" id="SM00267">
    <property type="entry name" value="GGDEF"/>
    <property type="match status" value="1"/>
</dbReference>
<reference evidence="5 6" key="1">
    <citation type="submission" date="2020-08" db="EMBL/GenBank/DDBJ databases">
        <title>Genomic Encyclopedia of Type Strains, Phase IV (KMG-IV): sequencing the most valuable type-strain genomes for metagenomic binning, comparative biology and taxonomic classification.</title>
        <authorList>
            <person name="Goeker M."/>
        </authorList>
    </citation>
    <scope>NUCLEOTIDE SEQUENCE [LARGE SCALE GENOMIC DNA]</scope>
    <source>
        <strain evidence="5 6">DSM 103679</strain>
    </source>
</reference>
<evidence type="ECO:0000256" key="2">
    <source>
        <dbReference type="ARBA" id="ARBA00034247"/>
    </source>
</evidence>
<dbReference type="InterPro" id="IPR013655">
    <property type="entry name" value="PAS_fold_3"/>
</dbReference>
<dbReference type="InterPro" id="IPR000160">
    <property type="entry name" value="GGDEF_dom"/>
</dbReference>
<organism evidence="5 6">
    <name type="scientific">Treponema rectale</name>
    <dbReference type="NCBI Taxonomy" id="744512"/>
    <lineage>
        <taxon>Bacteria</taxon>
        <taxon>Pseudomonadati</taxon>
        <taxon>Spirochaetota</taxon>
        <taxon>Spirochaetia</taxon>
        <taxon>Spirochaetales</taxon>
        <taxon>Treponemataceae</taxon>
        <taxon>Treponema</taxon>
    </lineage>
</organism>
<protein>
    <recommendedName>
        <fullName evidence="1">diguanylate cyclase</fullName>
        <ecNumber evidence="1">2.7.7.65</ecNumber>
    </recommendedName>
</protein>
<dbReference type="CDD" id="cd01949">
    <property type="entry name" value="GGDEF"/>
    <property type="match status" value="1"/>
</dbReference>
<dbReference type="Pfam" id="PF00990">
    <property type="entry name" value="GGDEF"/>
    <property type="match status" value="1"/>
</dbReference>
<feature type="domain" description="PAS" evidence="3">
    <location>
        <begin position="136"/>
        <end position="213"/>
    </location>
</feature>
<comment type="caution">
    <text evidence="5">The sequence shown here is derived from an EMBL/GenBank/DDBJ whole genome shotgun (WGS) entry which is preliminary data.</text>
</comment>
<dbReference type="Gene3D" id="3.30.70.270">
    <property type="match status" value="1"/>
</dbReference>
<dbReference type="EC" id="2.7.7.65" evidence="1"/>
<dbReference type="Gene3D" id="3.30.450.20">
    <property type="entry name" value="PAS domain"/>
    <property type="match status" value="1"/>
</dbReference>
<dbReference type="PANTHER" id="PTHR45138">
    <property type="entry name" value="REGULATORY COMPONENTS OF SENSORY TRANSDUCTION SYSTEM"/>
    <property type="match status" value="1"/>
</dbReference>
<dbReference type="EMBL" id="JACHFR010000004">
    <property type="protein sequence ID" value="MBB5219907.1"/>
    <property type="molecule type" value="Genomic_DNA"/>
</dbReference>
<dbReference type="NCBIfam" id="TIGR00229">
    <property type="entry name" value="sensory_box"/>
    <property type="match status" value="1"/>
</dbReference>
<dbReference type="AlphaFoldDB" id="A0A840SDQ4"/>
<dbReference type="SUPFAM" id="SSF55785">
    <property type="entry name" value="PYP-like sensor domain (PAS domain)"/>
    <property type="match status" value="1"/>
</dbReference>
<evidence type="ECO:0000313" key="6">
    <source>
        <dbReference type="Proteomes" id="UP000578697"/>
    </source>
</evidence>
<evidence type="ECO:0000256" key="1">
    <source>
        <dbReference type="ARBA" id="ARBA00012528"/>
    </source>
</evidence>
<dbReference type="InterPro" id="IPR029787">
    <property type="entry name" value="Nucleotide_cyclase"/>
</dbReference>
<dbReference type="InterPro" id="IPR035965">
    <property type="entry name" value="PAS-like_dom_sf"/>
</dbReference>
<evidence type="ECO:0000313" key="5">
    <source>
        <dbReference type="EMBL" id="MBB5219907.1"/>
    </source>
</evidence>
<name>A0A840SDQ4_9SPIR</name>
<dbReference type="PROSITE" id="PS50887">
    <property type="entry name" value="GGDEF"/>
    <property type="match status" value="1"/>
</dbReference>
<dbReference type="GO" id="GO:0043709">
    <property type="term" value="P:cell adhesion involved in single-species biofilm formation"/>
    <property type="evidence" value="ECO:0007669"/>
    <property type="project" value="TreeGrafter"/>
</dbReference>
<dbReference type="PANTHER" id="PTHR45138:SF9">
    <property type="entry name" value="DIGUANYLATE CYCLASE DGCM-RELATED"/>
    <property type="match status" value="1"/>
</dbReference>
<dbReference type="InterPro" id="IPR043128">
    <property type="entry name" value="Rev_trsase/Diguanyl_cyclase"/>
</dbReference>
<dbReference type="Pfam" id="PF08447">
    <property type="entry name" value="PAS_3"/>
    <property type="match status" value="1"/>
</dbReference>
<dbReference type="SUPFAM" id="SSF55073">
    <property type="entry name" value="Nucleotide cyclase"/>
    <property type="match status" value="1"/>
</dbReference>
<dbReference type="NCBIfam" id="TIGR00254">
    <property type="entry name" value="GGDEF"/>
    <property type="match status" value="1"/>
</dbReference>
<keyword evidence="6" id="KW-1185">Reference proteome</keyword>
<dbReference type="Proteomes" id="UP000578697">
    <property type="component" value="Unassembled WGS sequence"/>
</dbReference>
<dbReference type="InterPro" id="IPR050469">
    <property type="entry name" value="Diguanylate_Cyclase"/>
</dbReference>
<dbReference type="GO" id="GO:0052621">
    <property type="term" value="F:diguanylate cyclase activity"/>
    <property type="evidence" value="ECO:0007669"/>
    <property type="project" value="UniProtKB-EC"/>
</dbReference>
<dbReference type="GO" id="GO:1902201">
    <property type="term" value="P:negative regulation of bacterial-type flagellum-dependent cell motility"/>
    <property type="evidence" value="ECO:0007669"/>
    <property type="project" value="TreeGrafter"/>
</dbReference>
<dbReference type="GO" id="GO:0005886">
    <property type="term" value="C:plasma membrane"/>
    <property type="evidence" value="ECO:0007669"/>
    <property type="project" value="TreeGrafter"/>
</dbReference>
<feature type="domain" description="GGDEF" evidence="4">
    <location>
        <begin position="439"/>
        <end position="574"/>
    </location>
</feature>
<accession>A0A840SDQ4</accession>
<gene>
    <name evidence="5" type="ORF">HNP77_002296</name>
</gene>
<comment type="catalytic activity">
    <reaction evidence="2">
        <text>2 GTP = 3',3'-c-di-GMP + 2 diphosphate</text>
        <dbReference type="Rhea" id="RHEA:24898"/>
        <dbReference type="ChEBI" id="CHEBI:33019"/>
        <dbReference type="ChEBI" id="CHEBI:37565"/>
        <dbReference type="ChEBI" id="CHEBI:58805"/>
        <dbReference type="EC" id="2.7.7.65"/>
    </reaction>
</comment>
<sequence>MKNSTGMDEHLKVLFKTFRSAYLVSFSDDSIVPIALNDDVASFVFPDYDQSRDYRERGLLYSKKFIAAVDRDDFMDNMALQNIKKNLLSGAGFSYRFQSINLRNKIEDLEATAQLYDENSFVLAFRPVKRRVDNIEASVFRVIYETLGGGIFSIDLTSDGKVARCLWSAAFRKLLGYSNEEEFSNEVRTFLHCIYIEDRLPFIRELKSSFKKRNSVVDFKFRAFMKNGSVRWFRIAGTTTFSAEGKPEHFFASMVNIELEVVDKGEIARIHDEQAKDFSILGSISAVYNSMHLVDLEDDFVIEYSSNEYIRRFVKYNDNASVQMKEVMCHTIAEDSLPGVLEFTDLKTLPRRMRGKNYISHDMVSKHSGWLRAAFILVEKNAAGEPVKVLFTTQKIQEEKEKERALILQSNTDELTRFLNRHAFVEDAEEYNEYLRNKMGLAVIMMDLNGLKQVNDTYGHEDGDKYIKAAADCMKDSFGSYGHLYRIGGDEFCAVIFSPNDFFDDIKKDFEERLFEKKIEKGIKVTVSCGYVRQSEYPEFMFNQLLQVADERMYKAKADYYSKSGTDRRGLQDAFDVLRDSYISIYKINMTDDTYSVISKTSEDSEISGSHEGFFRKFDRCVEVGDVHPDDAEEYLARTKPDYLKSYFKSKNTIYCHYYRRKINGSYKRAMMEIVPAKEYSQDNQVCFLFVKDIE</sequence>
<dbReference type="CDD" id="cd00130">
    <property type="entry name" value="PAS"/>
    <property type="match status" value="1"/>
</dbReference>